<comment type="caution">
    <text evidence="1">The sequence shown here is derived from an EMBL/GenBank/DDBJ whole genome shotgun (WGS) entry which is preliminary data.</text>
</comment>
<dbReference type="EMBL" id="CAJNOL010004907">
    <property type="protein sequence ID" value="CAF1596696.1"/>
    <property type="molecule type" value="Genomic_DNA"/>
</dbReference>
<gene>
    <name evidence="7" type="ORF">FNK824_LOCUS19935</name>
    <name evidence="8" type="ORF">JBS370_LOCUS22699</name>
    <name evidence="5" type="ORF">JXQ802_LOCUS47827</name>
    <name evidence="6" type="ORF">OTI717_LOCUS8699</name>
    <name evidence="2" type="ORF">PYM288_LOCUS31889</name>
    <name evidence="1" type="ORF">RFH988_LOCUS31209</name>
    <name evidence="4" type="ORF">SEV965_LOCUS31841</name>
    <name evidence="3" type="ORF">ZHD862_LOCUS31296</name>
</gene>
<name>A0A815FIZ1_9BILA</name>
<evidence type="ECO:0000313" key="6">
    <source>
        <dbReference type="EMBL" id="CAF3638564.1"/>
    </source>
</evidence>
<dbReference type="Proteomes" id="UP000663874">
    <property type="component" value="Unassembled WGS sequence"/>
</dbReference>
<dbReference type="OrthoDB" id="28245at2759"/>
<dbReference type="EMBL" id="CAJOBE010003574">
    <property type="protein sequence ID" value="CAF3888635.1"/>
    <property type="molecule type" value="Genomic_DNA"/>
</dbReference>
<organism evidence="1 10">
    <name type="scientific">Rotaria sordida</name>
    <dbReference type="NCBI Taxonomy" id="392033"/>
    <lineage>
        <taxon>Eukaryota</taxon>
        <taxon>Metazoa</taxon>
        <taxon>Spiralia</taxon>
        <taxon>Gnathifera</taxon>
        <taxon>Rotifera</taxon>
        <taxon>Eurotatoria</taxon>
        <taxon>Bdelloidea</taxon>
        <taxon>Philodinida</taxon>
        <taxon>Philodinidae</taxon>
        <taxon>Rotaria</taxon>
    </lineage>
</organism>
<dbReference type="EMBL" id="CAJNOO010003301">
    <property type="protein sequence ID" value="CAF1330009.1"/>
    <property type="molecule type" value="Genomic_DNA"/>
</dbReference>
<dbReference type="Proteomes" id="UP000663854">
    <property type="component" value="Unassembled WGS sequence"/>
</dbReference>
<reference evidence="1" key="1">
    <citation type="submission" date="2021-02" db="EMBL/GenBank/DDBJ databases">
        <authorList>
            <person name="Nowell W R."/>
        </authorList>
    </citation>
    <scope>NUCLEOTIDE SEQUENCE</scope>
</reference>
<protein>
    <submittedName>
        <fullName evidence="1">Uncharacterized protein</fullName>
    </submittedName>
</protein>
<dbReference type="AlphaFoldDB" id="A0A815FIZ1"/>
<accession>A0A815FIZ1</accession>
<dbReference type="Proteomes" id="UP000663889">
    <property type="component" value="Unassembled WGS sequence"/>
</dbReference>
<evidence type="ECO:0000313" key="1">
    <source>
        <dbReference type="EMBL" id="CAF1330009.1"/>
    </source>
</evidence>
<dbReference type="Proteomes" id="UP000663864">
    <property type="component" value="Unassembled WGS sequence"/>
</dbReference>
<keyword evidence="9" id="KW-1185">Reference proteome</keyword>
<sequence length="147" mass="16379">MSLTSFATITDTLLELMKDCINDILDCECIVYGRMCKTTSDDGIKSLLCTLVKVLESFSDIDLIESIITCLQFRQLDASIGLLVKSNTNLALVGHLITEFRHQLVQSTVACTTRVLSILFNIILASEFHDKFKVKPTSVPYLTTIKV</sequence>
<evidence type="ECO:0000313" key="9">
    <source>
        <dbReference type="Proteomes" id="UP000663870"/>
    </source>
</evidence>
<evidence type="ECO:0000313" key="3">
    <source>
        <dbReference type="EMBL" id="CAF1365253.1"/>
    </source>
</evidence>
<dbReference type="EMBL" id="CAJNOU010003798">
    <property type="protein sequence ID" value="CAF1410461.1"/>
    <property type="molecule type" value="Genomic_DNA"/>
</dbReference>
<evidence type="ECO:0000313" key="8">
    <source>
        <dbReference type="EMBL" id="CAF3935523.1"/>
    </source>
</evidence>
<dbReference type="Proteomes" id="UP000663823">
    <property type="component" value="Unassembled WGS sequence"/>
</dbReference>
<dbReference type="EMBL" id="CAJNOT010003118">
    <property type="protein sequence ID" value="CAF1365253.1"/>
    <property type="molecule type" value="Genomic_DNA"/>
</dbReference>
<dbReference type="Proteomes" id="UP000663836">
    <property type="component" value="Unassembled WGS sequence"/>
</dbReference>
<dbReference type="EMBL" id="CAJOAX010000708">
    <property type="protein sequence ID" value="CAF3638564.1"/>
    <property type="molecule type" value="Genomic_DNA"/>
</dbReference>
<evidence type="ECO:0000313" key="7">
    <source>
        <dbReference type="EMBL" id="CAF3888635.1"/>
    </source>
</evidence>
<dbReference type="EMBL" id="CAJOBD010003217">
    <property type="protein sequence ID" value="CAF3935523.1"/>
    <property type="molecule type" value="Genomic_DNA"/>
</dbReference>
<evidence type="ECO:0000313" key="5">
    <source>
        <dbReference type="EMBL" id="CAF1596696.1"/>
    </source>
</evidence>
<dbReference type="EMBL" id="CAJNOH010003562">
    <property type="protein sequence ID" value="CAF1340928.1"/>
    <property type="molecule type" value="Genomic_DNA"/>
</dbReference>
<proteinExistence type="predicted"/>
<evidence type="ECO:0000313" key="4">
    <source>
        <dbReference type="EMBL" id="CAF1410461.1"/>
    </source>
</evidence>
<evidence type="ECO:0000313" key="10">
    <source>
        <dbReference type="Proteomes" id="UP000663882"/>
    </source>
</evidence>
<evidence type="ECO:0000313" key="2">
    <source>
        <dbReference type="EMBL" id="CAF1340928.1"/>
    </source>
</evidence>
<dbReference type="Proteomes" id="UP000663870">
    <property type="component" value="Unassembled WGS sequence"/>
</dbReference>
<dbReference type="Proteomes" id="UP000663882">
    <property type="component" value="Unassembled WGS sequence"/>
</dbReference>